<dbReference type="STRING" id="560819.SAMN05428998_15020"/>
<dbReference type="Proteomes" id="UP000192917">
    <property type="component" value="Unassembled WGS sequence"/>
</dbReference>
<dbReference type="EMBL" id="FWZX01000050">
    <property type="protein sequence ID" value="SMF83556.1"/>
    <property type="molecule type" value="Genomic_DNA"/>
</dbReference>
<organism evidence="1 2">
    <name type="scientific">Tistlia consotensis USBA 355</name>
    <dbReference type="NCBI Taxonomy" id="560819"/>
    <lineage>
        <taxon>Bacteria</taxon>
        <taxon>Pseudomonadati</taxon>
        <taxon>Pseudomonadota</taxon>
        <taxon>Alphaproteobacteria</taxon>
        <taxon>Rhodospirillales</taxon>
        <taxon>Rhodovibrionaceae</taxon>
        <taxon>Tistlia</taxon>
    </lineage>
</organism>
<dbReference type="AlphaFoldDB" id="A0A1Y6CRW3"/>
<proteinExistence type="predicted"/>
<protein>
    <submittedName>
        <fullName evidence="1">Uncharacterized protein</fullName>
    </submittedName>
</protein>
<gene>
    <name evidence="1" type="ORF">SAMN05428998_15020</name>
</gene>
<name>A0A1Y6CRW3_9PROT</name>
<accession>A0A1Y6CRW3</accession>
<sequence length="76" mass="9331">MIKKDEAERVIRHLCHEWARESGIPREPVDQPSFFDFKSWLSMKGYSHYLNFRSVMGANYDAERWFDEEFKQTWRN</sequence>
<reference evidence="1 2" key="1">
    <citation type="submission" date="2017-04" db="EMBL/GenBank/DDBJ databases">
        <authorList>
            <person name="Afonso C.L."/>
            <person name="Miller P.J."/>
            <person name="Scott M.A."/>
            <person name="Spackman E."/>
            <person name="Goraichik I."/>
            <person name="Dimitrov K.M."/>
            <person name="Suarez D.L."/>
            <person name="Swayne D.E."/>
        </authorList>
    </citation>
    <scope>NUCLEOTIDE SEQUENCE [LARGE SCALE GENOMIC DNA]</scope>
    <source>
        <strain evidence="1 2">USBA 355</strain>
    </source>
</reference>
<keyword evidence="2" id="KW-1185">Reference proteome</keyword>
<evidence type="ECO:0000313" key="2">
    <source>
        <dbReference type="Proteomes" id="UP000192917"/>
    </source>
</evidence>
<evidence type="ECO:0000313" key="1">
    <source>
        <dbReference type="EMBL" id="SMF83556.1"/>
    </source>
</evidence>